<evidence type="ECO:0000256" key="4">
    <source>
        <dbReference type="ARBA" id="ARBA00023136"/>
    </source>
</evidence>
<evidence type="ECO:0000256" key="5">
    <source>
        <dbReference type="SAM" id="Phobius"/>
    </source>
</evidence>
<organism evidence="6 7">
    <name type="scientific">Alicyclobacillus fodiniaquatilis</name>
    <dbReference type="NCBI Taxonomy" id="1661150"/>
    <lineage>
        <taxon>Bacteria</taxon>
        <taxon>Bacillati</taxon>
        <taxon>Bacillota</taxon>
        <taxon>Bacilli</taxon>
        <taxon>Bacillales</taxon>
        <taxon>Alicyclobacillaceae</taxon>
        <taxon>Alicyclobacillus</taxon>
    </lineage>
</organism>
<keyword evidence="6" id="KW-0489">Methyltransferase</keyword>
<feature type="transmembrane region" description="Helical" evidence="5">
    <location>
        <begin position="39"/>
        <end position="65"/>
    </location>
</feature>
<dbReference type="EC" id="2.1.1.100" evidence="6"/>
<dbReference type="Gene3D" id="1.20.120.1630">
    <property type="match status" value="1"/>
</dbReference>
<name>A0ABW4JM05_9BACL</name>
<keyword evidence="2 5" id="KW-0812">Transmembrane</keyword>
<dbReference type="Proteomes" id="UP001597079">
    <property type="component" value="Unassembled WGS sequence"/>
</dbReference>
<protein>
    <submittedName>
        <fullName evidence="6">Methyltransferase family protein</fullName>
        <ecNumber evidence="6">2.1.1.100</ecNumber>
        <ecNumber evidence="6">2.1.1.334</ecNumber>
    </submittedName>
</protein>
<proteinExistence type="predicted"/>
<dbReference type="RefSeq" id="WP_377944423.1">
    <property type="nucleotide sequence ID" value="NZ_JBHUCX010000067.1"/>
</dbReference>
<keyword evidence="7" id="KW-1185">Reference proteome</keyword>
<dbReference type="PANTHER" id="PTHR43847">
    <property type="entry name" value="BLL3993 PROTEIN"/>
    <property type="match status" value="1"/>
</dbReference>
<feature type="transmembrane region" description="Helical" evidence="5">
    <location>
        <begin position="7"/>
        <end position="27"/>
    </location>
</feature>
<dbReference type="GO" id="GO:0004671">
    <property type="term" value="F:protein C-terminal S-isoprenylcysteine carboxyl O-methyltransferase activity"/>
    <property type="evidence" value="ECO:0007669"/>
    <property type="project" value="UniProtKB-EC"/>
</dbReference>
<dbReference type="EMBL" id="JBHUCX010000067">
    <property type="protein sequence ID" value="MFD1676520.1"/>
    <property type="molecule type" value="Genomic_DNA"/>
</dbReference>
<evidence type="ECO:0000256" key="1">
    <source>
        <dbReference type="ARBA" id="ARBA00004127"/>
    </source>
</evidence>
<dbReference type="InterPro" id="IPR052527">
    <property type="entry name" value="Metal_cation-efflux_comp"/>
</dbReference>
<keyword evidence="6" id="KW-0808">Transferase</keyword>
<evidence type="ECO:0000313" key="6">
    <source>
        <dbReference type="EMBL" id="MFD1676520.1"/>
    </source>
</evidence>
<evidence type="ECO:0000256" key="2">
    <source>
        <dbReference type="ARBA" id="ARBA00022692"/>
    </source>
</evidence>
<comment type="caution">
    <text evidence="6">The sequence shown here is derived from an EMBL/GenBank/DDBJ whole genome shotgun (WGS) entry which is preliminary data.</text>
</comment>
<accession>A0ABW4JM05</accession>
<comment type="subcellular location">
    <subcellularLocation>
        <location evidence="1">Endomembrane system</location>
        <topology evidence="1">Multi-pass membrane protein</topology>
    </subcellularLocation>
</comment>
<dbReference type="InterPro" id="IPR007318">
    <property type="entry name" value="Phopholipid_MeTrfase"/>
</dbReference>
<dbReference type="PANTHER" id="PTHR43847:SF1">
    <property type="entry name" value="BLL3993 PROTEIN"/>
    <property type="match status" value="1"/>
</dbReference>
<dbReference type="EC" id="2.1.1.334" evidence="6"/>
<dbReference type="Pfam" id="PF04191">
    <property type="entry name" value="PEMT"/>
    <property type="match status" value="1"/>
</dbReference>
<gene>
    <name evidence="6" type="ORF">ACFSB2_17620</name>
</gene>
<reference evidence="7" key="1">
    <citation type="journal article" date="2019" name="Int. J. Syst. Evol. Microbiol.">
        <title>The Global Catalogue of Microorganisms (GCM) 10K type strain sequencing project: providing services to taxonomists for standard genome sequencing and annotation.</title>
        <authorList>
            <consortium name="The Broad Institute Genomics Platform"/>
            <consortium name="The Broad Institute Genome Sequencing Center for Infectious Disease"/>
            <person name="Wu L."/>
            <person name="Ma J."/>
        </authorList>
    </citation>
    <scope>NUCLEOTIDE SEQUENCE [LARGE SCALE GENOMIC DNA]</scope>
    <source>
        <strain evidence="7">CGMCC 1.12286</strain>
    </source>
</reference>
<evidence type="ECO:0000313" key="7">
    <source>
        <dbReference type="Proteomes" id="UP001597079"/>
    </source>
</evidence>
<sequence>MDRGTRYYNFIAIIGGITVASIVSGNANFYFPASWTGTSFWSGVCVIVLGFGLRIWSVTTLGASFRTTVETHSDQLVVKRGPYRLVRHPSYSGLILMCFGFGLSTHNWLSLAFAVVPGLVALLYRIHIEEAVLVSTLGSDYEAYQSKTKRLIPWIW</sequence>
<dbReference type="GO" id="GO:0032259">
    <property type="term" value="P:methylation"/>
    <property type="evidence" value="ECO:0007669"/>
    <property type="project" value="UniProtKB-KW"/>
</dbReference>
<keyword evidence="4 5" id="KW-0472">Membrane</keyword>
<evidence type="ECO:0000256" key="3">
    <source>
        <dbReference type="ARBA" id="ARBA00022989"/>
    </source>
</evidence>
<keyword evidence="3 5" id="KW-1133">Transmembrane helix</keyword>